<feature type="domain" description="Histidine kinase" evidence="8">
    <location>
        <begin position="176"/>
        <end position="399"/>
    </location>
</feature>
<dbReference type="InterPro" id="IPR004358">
    <property type="entry name" value="Sig_transdc_His_kin-like_C"/>
</dbReference>
<proteinExistence type="predicted"/>
<keyword evidence="4" id="KW-0808">Transferase</keyword>
<dbReference type="PANTHER" id="PTHR45453:SF1">
    <property type="entry name" value="PHOSPHATE REGULON SENSOR PROTEIN PHOR"/>
    <property type="match status" value="1"/>
</dbReference>
<evidence type="ECO:0000313" key="10">
    <source>
        <dbReference type="EMBL" id="OGZ79437.1"/>
    </source>
</evidence>
<comment type="caution">
    <text evidence="10">The sequence shown here is derived from an EMBL/GenBank/DDBJ whole genome shotgun (WGS) entry which is preliminary data.</text>
</comment>
<evidence type="ECO:0000256" key="3">
    <source>
        <dbReference type="ARBA" id="ARBA00022553"/>
    </source>
</evidence>
<dbReference type="SMART" id="SM00387">
    <property type="entry name" value="HATPase_c"/>
    <property type="match status" value="1"/>
</dbReference>
<keyword evidence="3" id="KW-0597">Phosphoprotein</keyword>
<dbReference type="Proteomes" id="UP000178650">
    <property type="component" value="Unassembled WGS sequence"/>
</dbReference>
<dbReference type="EC" id="2.7.13.3" evidence="2"/>
<dbReference type="InterPro" id="IPR036097">
    <property type="entry name" value="HisK_dim/P_sf"/>
</dbReference>
<keyword evidence="5" id="KW-0418">Kinase</keyword>
<evidence type="ECO:0000259" key="8">
    <source>
        <dbReference type="PROSITE" id="PS50109"/>
    </source>
</evidence>
<dbReference type="PROSITE" id="PS50109">
    <property type="entry name" value="HIS_KIN"/>
    <property type="match status" value="1"/>
</dbReference>
<dbReference type="NCBIfam" id="TIGR00229">
    <property type="entry name" value="sensory_box"/>
    <property type="match status" value="1"/>
</dbReference>
<evidence type="ECO:0000256" key="7">
    <source>
        <dbReference type="ARBA" id="ARBA00023136"/>
    </source>
</evidence>
<evidence type="ECO:0000313" key="11">
    <source>
        <dbReference type="Proteomes" id="UP000178650"/>
    </source>
</evidence>
<dbReference type="GO" id="GO:0000155">
    <property type="term" value="F:phosphorelay sensor kinase activity"/>
    <property type="evidence" value="ECO:0007669"/>
    <property type="project" value="InterPro"/>
</dbReference>
<dbReference type="SUPFAM" id="SSF47384">
    <property type="entry name" value="Homodimeric domain of signal transducing histidine kinase"/>
    <property type="match status" value="1"/>
</dbReference>
<dbReference type="PRINTS" id="PR00344">
    <property type="entry name" value="BCTRLSENSOR"/>
</dbReference>
<dbReference type="InterPro" id="IPR013656">
    <property type="entry name" value="PAS_4"/>
</dbReference>
<feature type="domain" description="PAC" evidence="9">
    <location>
        <begin position="88"/>
        <end position="140"/>
    </location>
</feature>
<protein>
    <recommendedName>
        <fullName evidence="2">histidine kinase</fullName>
        <ecNumber evidence="2">2.7.13.3</ecNumber>
    </recommendedName>
</protein>
<dbReference type="InterPro" id="IPR005467">
    <property type="entry name" value="His_kinase_dom"/>
</dbReference>
<dbReference type="Gene3D" id="3.30.450.20">
    <property type="entry name" value="PAS domain"/>
    <property type="match status" value="1"/>
</dbReference>
<sequence length="400" mass="45342">MEDLKSPNFFKKNKGIVADFNKKIIDSAPISIITIDKNGVITFVNKYFENFADLKQVIGKNVFHLPFFIREGLCPLYRKLLSDGTLFEKSNCKTKSPSGELRYLSIVAVPLRDKNGNIDGALSMATDVTETVIVKMELARINNSLKERVTQKTQQLMQANEKLKRSLELKSHFISDASHELRTPLSIAKLNLEFFRKQFSNYSKDKEALESLNAIDNEINKVSNILSDLSFFTAVEESSVEKMNIEKIDLNKFMENIAERVRPLAAQKNIKIFFQKNKLGIEIKGDRIKLEKLFLNIIANAVKYGKNSGWVKIKIEPDLKNKSIKIIISDNGIGILKEDLLRIFDRFYRTVPARQDGEGGFGLGLSICKWIVEQHNGKIVAESVFGKGSVFTITLPINRS</sequence>
<dbReference type="SUPFAM" id="SSF55785">
    <property type="entry name" value="PYP-like sensor domain (PAS domain)"/>
    <property type="match status" value="1"/>
</dbReference>
<dbReference type="Gene3D" id="1.10.287.130">
    <property type="match status" value="1"/>
</dbReference>
<dbReference type="Pfam" id="PF08448">
    <property type="entry name" value="PAS_4"/>
    <property type="match status" value="1"/>
</dbReference>
<dbReference type="GO" id="GO:0004721">
    <property type="term" value="F:phosphoprotein phosphatase activity"/>
    <property type="evidence" value="ECO:0007669"/>
    <property type="project" value="TreeGrafter"/>
</dbReference>
<dbReference type="STRING" id="1802223.A2358_00555"/>
<dbReference type="Pfam" id="PF00512">
    <property type="entry name" value="HisKA"/>
    <property type="match status" value="1"/>
</dbReference>
<dbReference type="SUPFAM" id="SSF55874">
    <property type="entry name" value="ATPase domain of HSP90 chaperone/DNA topoisomerase II/histidine kinase"/>
    <property type="match status" value="1"/>
</dbReference>
<evidence type="ECO:0000256" key="2">
    <source>
        <dbReference type="ARBA" id="ARBA00012438"/>
    </source>
</evidence>
<dbReference type="CDD" id="cd00075">
    <property type="entry name" value="HATPase"/>
    <property type="match status" value="1"/>
</dbReference>
<comment type="catalytic activity">
    <reaction evidence="1">
        <text>ATP + protein L-histidine = ADP + protein N-phospho-L-histidine.</text>
        <dbReference type="EC" id="2.7.13.3"/>
    </reaction>
</comment>
<dbReference type="Pfam" id="PF02518">
    <property type="entry name" value="HATPase_c"/>
    <property type="match status" value="1"/>
</dbReference>
<accession>A0A1G2IXU3</accession>
<keyword evidence="6" id="KW-0902">Two-component regulatory system</keyword>
<dbReference type="GO" id="GO:0005886">
    <property type="term" value="C:plasma membrane"/>
    <property type="evidence" value="ECO:0007669"/>
    <property type="project" value="TreeGrafter"/>
</dbReference>
<dbReference type="FunFam" id="3.30.565.10:FF:000006">
    <property type="entry name" value="Sensor histidine kinase WalK"/>
    <property type="match status" value="1"/>
</dbReference>
<name>A0A1G2IXU3_9BACT</name>
<dbReference type="InterPro" id="IPR000700">
    <property type="entry name" value="PAS-assoc_C"/>
</dbReference>
<dbReference type="InterPro" id="IPR035965">
    <property type="entry name" value="PAS-like_dom_sf"/>
</dbReference>
<dbReference type="Gene3D" id="3.30.565.10">
    <property type="entry name" value="Histidine kinase-like ATPase, C-terminal domain"/>
    <property type="match status" value="1"/>
</dbReference>
<dbReference type="PROSITE" id="PS50113">
    <property type="entry name" value="PAC"/>
    <property type="match status" value="1"/>
</dbReference>
<dbReference type="PANTHER" id="PTHR45453">
    <property type="entry name" value="PHOSPHATE REGULON SENSOR PROTEIN PHOR"/>
    <property type="match status" value="1"/>
</dbReference>
<dbReference type="InterPro" id="IPR050351">
    <property type="entry name" value="BphY/WalK/GraS-like"/>
</dbReference>
<evidence type="ECO:0000256" key="1">
    <source>
        <dbReference type="ARBA" id="ARBA00000085"/>
    </source>
</evidence>
<reference evidence="10 11" key="1">
    <citation type="journal article" date="2016" name="Nat. Commun.">
        <title>Thousands of microbial genomes shed light on interconnected biogeochemical processes in an aquifer system.</title>
        <authorList>
            <person name="Anantharaman K."/>
            <person name="Brown C.T."/>
            <person name="Hug L.A."/>
            <person name="Sharon I."/>
            <person name="Castelle C.J."/>
            <person name="Probst A.J."/>
            <person name="Thomas B.C."/>
            <person name="Singh A."/>
            <person name="Wilkins M.J."/>
            <person name="Karaoz U."/>
            <person name="Brodie E.L."/>
            <person name="Williams K.H."/>
            <person name="Hubbard S.S."/>
            <person name="Banfield J.F."/>
        </authorList>
    </citation>
    <scope>NUCLEOTIDE SEQUENCE [LARGE SCALE GENOMIC DNA]</scope>
</reference>
<dbReference type="InterPro" id="IPR003661">
    <property type="entry name" value="HisK_dim/P_dom"/>
</dbReference>
<keyword evidence="7" id="KW-0472">Membrane</keyword>
<dbReference type="AlphaFoldDB" id="A0A1G2IXU3"/>
<evidence type="ECO:0000256" key="5">
    <source>
        <dbReference type="ARBA" id="ARBA00022777"/>
    </source>
</evidence>
<dbReference type="InterPro" id="IPR003594">
    <property type="entry name" value="HATPase_dom"/>
</dbReference>
<gene>
    <name evidence="10" type="ORF">A2358_00555</name>
</gene>
<dbReference type="SMART" id="SM00388">
    <property type="entry name" value="HisKA"/>
    <property type="match status" value="1"/>
</dbReference>
<dbReference type="EMBL" id="MHPJ01000004">
    <property type="protein sequence ID" value="OGZ79437.1"/>
    <property type="molecule type" value="Genomic_DNA"/>
</dbReference>
<organism evidence="10 11">
    <name type="scientific">Candidatus Staskawiczbacteria bacterium RIFOXYB1_FULL_37_44</name>
    <dbReference type="NCBI Taxonomy" id="1802223"/>
    <lineage>
        <taxon>Bacteria</taxon>
        <taxon>Candidatus Staskawicziibacteriota</taxon>
    </lineage>
</organism>
<dbReference type="CDD" id="cd00082">
    <property type="entry name" value="HisKA"/>
    <property type="match status" value="1"/>
</dbReference>
<evidence type="ECO:0000259" key="9">
    <source>
        <dbReference type="PROSITE" id="PS50113"/>
    </source>
</evidence>
<dbReference type="InterPro" id="IPR000014">
    <property type="entry name" value="PAS"/>
</dbReference>
<dbReference type="GO" id="GO:0016036">
    <property type="term" value="P:cellular response to phosphate starvation"/>
    <property type="evidence" value="ECO:0007669"/>
    <property type="project" value="TreeGrafter"/>
</dbReference>
<evidence type="ECO:0000256" key="4">
    <source>
        <dbReference type="ARBA" id="ARBA00022679"/>
    </source>
</evidence>
<evidence type="ECO:0000256" key="6">
    <source>
        <dbReference type="ARBA" id="ARBA00023012"/>
    </source>
</evidence>
<dbReference type="InterPro" id="IPR036890">
    <property type="entry name" value="HATPase_C_sf"/>
</dbReference>